<dbReference type="Gene3D" id="1.10.10.60">
    <property type="entry name" value="Homeodomain-like"/>
    <property type="match status" value="1"/>
</dbReference>
<evidence type="ECO:0000313" key="6">
    <source>
        <dbReference type="Proteomes" id="UP001265083"/>
    </source>
</evidence>
<accession>A0ABU2GYD4</accession>
<dbReference type="InterPro" id="IPR009057">
    <property type="entry name" value="Homeodomain-like_sf"/>
</dbReference>
<feature type="domain" description="HTH araC/xylS-type" evidence="4">
    <location>
        <begin position="229"/>
        <end position="327"/>
    </location>
</feature>
<dbReference type="InterPro" id="IPR050204">
    <property type="entry name" value="AraC_XylS_family_regulators"/>
</dbReference>
<dbReference type="PROSITE" id="PS01124">
    <property type="entry name" value="HTH_ARAC_FAMILY_2"/>
    <property type="match status" value="1"/>
</dbReference>
<evidence type="ECO:0000259" key="4">
    <source>
        <dbReference type="PROSITE" id="PS01124"/>
    </source>
</evidence>
<keyword evidence="3" id="KW-0804">Transcription</keyword>
<organism evidence="5 6">
    <name type="scientific">Gordonia westfalica</name>
    <dbReference type="NCBI Taxonomy" id="158898"/>
    <lineage>
        <taxon>Bacteria</taxon>
        <taxon>Bacillati</taxon>
        <taxon>Actinomycetota</taxon>
        <taxon>Actinomycetes</taxon>
        <taxon>Mycobacteriales</taxon>
        <taxon>Gordoniaceae</taxon>
        <taxon>Gordonia</taxon>
    </lineage>
</organism>
<keyword evidence="6" id="KW-1185">Reference proteome</keyword>
<name>A0ABU2GYD4_9ACTN</name>
<dbReference type="SMART" id="SM00342">
    <property type="entry name" value="HTH_ARAC"/>
    <property type="match status" value="1"/>
</dbReference>
<dbReference type="Proteomes" id="UP001265083">
    <property type="component" value="Unassembled WGS sequence"/>
</dbReference>
<gene>
    <name evidence="5" type="ORF">RD149_22215</name>
</gene>
<evidence type="ECO:0000256" key="1">
    <source>
        <dbReference type="ARBA" id="ARBA00023015"/>
    </source>
</evidence>
<evidence type="ECO:0000313" key="5">
    <source>
        <dbReference type="EMBL" id="MDS1116465.1"/>
    </source>
</evidence>
<evidence type="ECO:0000256" key="2">
    <source>
        <dbReference type="ARBA" id="ARBA00023125"/>
    </source>
</evidence>
<proteinExistence type="predicted"/>
<dbReference type="Pfam" id="PF12833">
    <property type="entry name" value="HTH_18"/>
    <property type="match status" value="1"/>
</dbReference>
<dbReference type="EMBL" id="JAVLUS010000026">
    <property type="protein sequence ID" value="MDS1116465.1"/>
    <property type="molecule type" value="Genomic_DNA"/>
</dbReference>
<reference evidence="5 6" key="1">
    <citation type="submission" date="2023-08" db="EMBL/GenBank/DDBJ databases">
        <title>Bioegradation of LLDPE and BLDPE plastic by marine bacteria from coast plastic debris.</title>
        <authorList>
            <person name="Rong Z."/>
        </authorList>
    </citation>
    <scope>NUCLEOTIDE SEQUENCE [LARGE SCALE GENOMIC DNA]</scope>
    <source>
        <strain evidence="5 6">Z-2</strain>
    </source>
</reference>
<dbReference type="PANTHER" id="PTHR46796:SF6">
    <property type="entry name" value="ARAC SUBFAMILY"/>
    <property type="match status" value="1"/>
</dbReference>
<dbReference type="PANTHER" id="PTHR46796">
    <property type="entry name" value="HTH-TYPE TRANSCRIPTIONAL ACTIVATOR RHAS-RELATED"/>
    <property type="match status" value="1"/>
</dbReference>
<keyword evidence="2" id="KW-0238">DNA-binding</keyword>
<dbReference type="SUPFAM" id="SSF46689">
    <property type="entry name" value="Homeodomain-like"/>
    <property type="match status" value="1"/>
</dbReference>
<dbReference type="InterPro" id="IPR018060">
    <property type="entry name" value="HTH_AraC"/>
</dbReference>
<protein>
    <submittedName>
        <fullName evidence="5">AraC family transcriptional regulator</fullName>
    </submittedName>
</protein>
<dbReference type="RefSeq" id="WP_310952250.1">
    <property type="nucleotide sequence ID" value="NZ_JAVLUS010000026.1"/>
</dbReference>
<keyword evidence="1" id="KW-0805">Transcription regulation</keyword>
<sequence>MVDDLDPRPPTGRRSMVLERDWERIRSWTDDKYMPFQVRPVGRERSPASSMFSVSVADITMTHFSYGVEVDLTDFDPDAGNVLVLTTLRGRTRHSATDTAVAELGAGQTFVVDCSRADYHLVADPDHLQLNLTIPHRMLADLALRWWGQVPDDRLWRHRCVVGGPGSPWLALLSYAARTASVAPDDVATGRIGLHLQEMIAGQLLNDWAGAADLDLRASPGVAAPAYVRLGVRYIDEHARELPTVAEVAQVAGVSVRALSGAFLRYVGMSPRAYLVEQRLQGVYRDLTNGAPTVAAAARSWGYVNMGVFAAAYRRRFGELPSATLGRRSGR</sequence>
<comment type="caution">
    <text evidence="5">The sequence shown here is derived from an EMBL/GenBank/DDBJ whole genome shotgun (WGS) entry which is preliminary data.</text>
</comment>
<evidence type="ECO:0000256" key="3">
    <source>
        <dbReference type="ARBA" id="ARBA00023163"/>
    </source>
</evidence>